<sequence length="118" mass="13408">MPIRSLFSLPHSVSLNFPLGACTSFISGALPYRWGKLLNLFFSVYLLYLVDLPCCFSYYLLGNALAPVFFFQEQDSSRKKSVGRRRILVAESHSKKTNKQSGVKGKEKRESEREGPRV</sequence>
<evidence type="ECO:0000313" key="3">
    <source>
        <dbReference type="EMBL" id="CBH11443.1"/>
    </source>
</evidence>
<protein>
    <submittedName>
        <fullName evidence="3">Uncharacterized protein</fullName>
    </submittedName>
</protein>
<feature type="compositionally biased region" description="Basic and acidic residues" evidence="1">
    <location>
        <begin position="104"/>
        <end position="118"/>
    </location>
</feature>
<evidence type="ECO:0000256" key="2">
    <source>
        <dbReference type="SAM" id="Phobius"/>
    </source>
</evidence>
<feature type="transmembrane region" description="Helical" evidence="2">
    <location>
        <begin position="12"/>
        <end position="34"/>
    </location>
</feature>
<dbReference type="RefSeq" id="XP_011773730.1">
    <property type="nucleotide sequence ID" value="XM_011775428.1"/>
</dbReference>
<feature type="transmembrane region" description="Helical" evidence="2">
    <location>
        <begin position="46"/>
        <end position="71"/>
    </location>
</feature>
<accession>C9ZPW5</accession>
<dbReference type="EMBL" id="FN554968">
    <property type="protein sequence ID" value="CBH11443.1"/>
    <property type="molecule type" value="Genomic_DNA"/>
</dbReference>
<proteinExistence type="predicted"/>
<name>C9ZPW5_TRYB9</name>
<evidence type="ECO:0000256" key="1">
    <source>
        <dbReference type="SAM" id="MobiDB-lite"/>
    </source>
</evidence>
<dbReference type="KEGG" id="tbg:TbgDal_V5830"/>
<keyword evidence="2" id="KW-1133">Transmembrane helix</keyword>
<keyword evidence="2" id="KW-0812">Transmembrane</keyword>
<feature type="region of interest" description="Disordered" evidence="1">
    <location>
        <begin position="74"/>
        <end position="118"/>
    </location>
</feature>
<organism evidence="3 4">
    <name type="scientific">Trypanosoma brucei gambiense (strain MHOM/CI/86/DAL972)</name>
    <dbReference type="NCBI Taxonomy" id="679716"/>
    <lineage>
        <taxon>Eukaryota</taxon>
        <taxon>Discoba</taxon>
        <taxon>Euglenozoa</taxon>
        <taxon>Kinetoplastea</taxon>
        <taxon>Metakinetoplastina</taxon>
        <taxon>Trypanosomatida</taxon>
        <taxon>Trypanosomatidae</taxon>
        <taxon>Trypanosoma</taxon>
    </lineage>
</organism>
<dbReference type="AlphaFoldDB" id="C9ZPW5"/>
<reference evidence="4" key="1">
    <citation type="journal article" date="2010" name="PLoS Negl. Trop. Dis.">
        <title>The genome sequence of Trypanosoma brucei gambiense, causative agent of chronic human african trypanosomiasis.</title>
        <authorList>
            <person name="Jackson A.P."/>
            <person name="Sanders M."/>
            <person name="Berry A."/>
            <person name="McQuillan J."/>
            <person name="Aslett M.A."/>
            <person name="Quail M.A."/>
            <person name="Chukualim B."/>
            <person name="Capewell P."/>
            <person name="MacLeod A."/>
            <person name="Melville S.E."/>
            <person name="Gibson W."/>
            <person name="Barry J.D."/>
            <person name="Berriman M."/>
            <person name="Hertz-Fowler C."/>
        </authorList>
    </citation>
    <scope>NUCLEOTIDE SEQUENCE [LARGE SCALE GENOMIC DNA]</scope>
    <source>
        <strain evidence="4">MHOM/CI/86/DAL972</strain>
    </source>
</reference>
<dbReference type="Proteomes" id="UP000002316">
    <property type="component" value="Chromosome 5"/>
</dbReference>
<keyword evidence="2" id="KW-0472">Membrane</keyword>
<evidence type="ECO:0000313" key="4">
    <source>
        <dbReference type="Proteomes" id="UP000002316"/>
    </source>
</evidence>
<gene>
    <name evidence="3" type="ORF">TbgDal_V5830</name>
</gene>
<dbReference type="GeneID" id="23861605"/>